<proteinExistence type="predicted"/>
<dbReference type="Pfam" id="PF05235">
    <property type="entry name" value="CHAD"/>
    <property type="match status" value="1"/>
</dbReference>
<dbReference type="AlphaFoldDB" id="A0A5A5THS8"/>
<evidence type="ECO:0000259" key="1">
    <source>
        <dbReference type="Pfam" id="PF05235"/>
    </source>
</evidence>
<evidence type="ECO:0000313" key="2">
    <source>
        <dbReference type="EMBL" id="GCF10696.1"/>
    </source>
</evidence>
<organism evidence="2 3">
    <name type="scientific">Dictyobacter arantiisoli</name>
    <dbReference type="NCBI Taxonomy" id="2014874"/>
    <lineage>
        <taxon>Bacteria</taxon>
        <taxon>Bacillati</taxon>
        <taxon>Chloroflexota</taxon>
        <taxon>Ktedonobacteria</taxon>
        <taxon>Ktedonobacterales</taxon>
        <taxon>Dictyobacteraceae</taxon>
        <taxon>Dictyobacter</taxon>
    </lineage>
</organism>
<dbReference type="EMBL" id="BIXY01000079">
    <property type="protein sequence ID" value="GCF10696.1"/>
    <property type="molecule type" value="Genomic_DNA"/>
</dbReference>
<evidence type="ECO:0000313" key="3">
    <source>
        <dbReference type="Proteomes" id="UP000322530"/>
    </source>
</evidence>
<dbReference type="Proteomes" id="UP000322530">
    <property type="component" value="Unassembled WGS sequence"/>
</dbReference>
<dbReference type="OrthoDB" id="3034217at2"/>
<name>A0A5A5THS8_9CHLR</name>
<comment type="caution">
    <text evidence="2">The sequence shown here is derived from an EMBL/GenBank/DDBJ whole genome shotgun (WGS) entry which is preliminary data.</text>
</comment>
<dbReference type="InterPro" id="IPR007899">
    <property type="entry name" value="CHAD_dom"/>
</dbReference>
<dbReference type="RefSeq" id="WP_149403565.1">
    <property type="nucleotide sequence ID" value="NZ_BIXY01000079.1"/>
</dbReference>
<dbReference type="Gene3D" id="1.40.20.10">
    <property type="entry name" value="CHAD domain"/>
    <property type="match status" value="1"/>
</dbReference>
<sequence length="194" mass="22050">MAKAKVVANLDAHALTGQNARAIASVRLEEMYSWAQYVDNSYSVQELHNLRIATKRLRYTLEVFVDTFPDACGAILKELEHIQEELGSLHDKDVMIALLRLCLGGQDSGGEYEQSLAAVAQHAHKGRLMIDPAMMAHLLRSSEGPSPAQREGLEALLRHLQRQRKRQYTVFREHWYKLKGQDFQHQIVTMLDVS</sequence>
<gene>
    <name evidence="2" type="ORF">KDI_42600</name>
</gene>
<feature type="domain" description="CHAD" evidence="1">
    <location>
        <begin position="22"/>
        <end position="100"/>
    </location>
</feature>
<dbReference type="InterPro" id="IPR038186">
    <property type="entry name" value="CHAD_dom_sf"/>
</dbReference>
<accession>A0A5A5THS8</accession>
<dbReference type="PANTHER" id="PTHR39339">
    <property type="entry name" value="SLR1444 PROTEIN"/>
    <property type="match status" value="1"/>
</dbReference>
<keyword evidence="3" id="KW-1185">Reference proteome</keyword>
<dbReference type="PANTHER" id="PTHR39339:SF1">
    <property type="entry name" value="CHAD DOMAIN-CONTAINING PROTEIN"/>
    <property type="match status" value="1"/>
</dbReference>
<reference evidence="2 3" key="1">
    <citation type="submission" date="2019-01" db="EMBL/GenBank/DDBJ databases">
        <title>Draft genome sequence of Dictyobacter sp. Uno17.</title>
        <authorList>
            <person name="Wang C.M."/>
            <person name="Zheng Y."/>
            <person name="Sakai Y."/>
            <person name="Abe K."/>
            <person name="Yokota A."/>
            <person name="Yabe S."/>
        </authorList>
    </citation>
    <scope>NUCLEOTIDE SEQUENCE [LARGE SCALE GENOMIC DNA]</scope>
    <source>
        <strain evidence="2 3">Uno17</strain>
    </source>
</reference>
<protein>
    <recommendedName>
        <fullName evidence="1">CHAD domain-containing protein</fullName>
    </recommendedName>
</protein>